<organism evidence="3 4">
    <name type="scientific">Tilletiaria anomala (strain ATCC 24038 / CBS 436.72 / UBC 951)</name>
    <dbReference type="NCBI Taxonomy" id="1037660"/>
    <lineage>
        <taxon>Eukaryota</taxon>
        <taxon>Fungi</taxon>
        <taxon>Dikarya</taxon>
        <taxon>Basidiomycota</taxon>
        <taxon>Ustilaginomycotina</taxon>
        <taxon>Exobasidiomycetes</taxon>
        <taxon>Georgefischeriales</taxon>
        <taxon>Tilletiariaceae</taxon>
        <taxon>Tilletiaria</taxon>
    </lineage>
</organism>
<name>A0A066VXB6_TILAU</name>
<gene>
    <name evidence="3" type="ORF">K437DRAFT_278804</name>
</gene>
<protein>
    <submittedName>
        <fullName evidence="3">Aldo/keto reductase</fullName>
    </submittedName>
</protein>
<dbReference type="GO" id="GO:0016491">
    <property type="term" value="F:oxidoreductase activity"/>
    <property type="evidence" value="ECO:0007669"/>
    <property type="project" value="UniProtKB-KW"/>
</dbReference>
<dbReference type="InParanoid" id="A0A066VXB6"/>
<accession>A0A066VXB6</accession>
<evidence type="ECO:0000256" key="2">
    <source>
        <dbReference type="ARBA" id="ARBA00023002"/>
    </source>
</evidence>
<dbReference type="AlphaFoldDB" id="A0A066VXB6"/>
<reference evidence="3 4" key="1">
    <citation type="submission" date="2014-05" db="EMBL/GenBank/DDBJ databases">
        <title>Draft genome sequence of a rare smut relative, Tilletiaria anomala UBC 951.</title>
        <authorList>
            <consortium name="DOE Joint Genome Institute"/>
            <person name="Toome M."/>
            <person name="Kuo A."/>
            <person name="Henrissat B."/>
            <person name="Lipzen A."/>
            <person name="Tritt A."/>
            <person name="Yoshinaga Y."/>
            <person name="Zane M."/>
            <person name="Barry K."/>
            <person name="Grigoriev I.V."/>
            <person name="Spatafora J.W."/>
            <person name="Aimea M.C."/>
        </authorList>
    </citation>
    <scope>NUCLEOTIDE SEQUENCE [LARGE SCALE GENOMIC DNA]</scope>
    <source>
        <strain evidence="3 4">UBC 951</strain>
    </source>
</reference>
<evidence type="ECO:0000256" key="1">
    <source>
        <dbReference type="ARBA" id="ARBA00022857"/>
    </source>
</evidence>
<dbReference type="InterPro" id="IPR005399">
    <property type="entry name" value="K_chnl_volt-dep_bsu_KCNAB-rel"/>
</dbReference>
<dbReference type="PANTHER" id="PTHR43150">
    <property type="entry name" value="HYPERKINETIC, ISOFORM M"/>
    <property type="match status" value="1"/>
</dbReference>
<dbReference type="HOGENOM" id="CLU_1103410_0_0_1"/>
<dbReference type="Gene3D" id="3.20.20.100">
    <property type="entry name" value="NADP-dependent oxidoreductase domain"/>
    <property type="match status" value="2"/>
</dbReference>
<proteinExistence type="predicted"/>
<dbReference type="EMBL" id="JMSN01000063">
    <property type="protein sequence ID" value="KDN43195.1"/>
    <property type="molecule type" value="Genomic_DNA"/>
</dbReference>
<dbReference type="PANTHER" id="PTHR43150:SF2">
    <property type="entry name" value="HYPERKINETIC, ISOFORM M"/>
    <property type="match status" value="1"/>
</dbReference>
<dbReference type="STRING" id="1037660.A0A066VXB6"/>
<keyword evidence="1" id="KW-0521">NADP</keyword>
<keyword evidence="4" id="KW-1185">Reference proteome</keyword>
<dbReference type="RefSeq" id="XP_013242294.1">
    <property type="nucleotide sequence ID" value="XM_013386840.1"/>
</dbReference>
<dbReference type="GeneID" id="25266866"/>
<evidence type="ECO:0000313" key="4">
    <source>
        <dbReference type="Proteomes" id="UP000027361"/>
    </source>
</evidence>
<dbReference type="SUPFAM" id="SSF51430">
    <property type="entry name" value="NAD(P)-linked oxidoreductase"/>
    <property type="match status" value="1"/>
</dbReference>
<dbReference type="Proteomes" id="UP000027361">
    <property type="component" value="Unassembled WGS sequence"/>
</dbReference>
<dbReference type="OMA" id="EQPAYNM"/>
<sequence>MNIQVRNFSISGLRHSYGDQVGLKATEKIIKAASENGIYTFDAAEMYTAGQSETGHMLGHQGTCRKLIIEAADQSLERCGLKYWSVIHAHQADASHIQEAHTVAARLDLIVLVTDQRQYSWLYREHVEKEFGLTLWSPIASGVLTGKYNVGIFEGLRIATNQAFIIDGGKAKIENVMQLIHFAKELGTCHRPCGGGAKYPNVSIVILAATNPQQVFKNLKALDVLPKLLPEIMEWIGRIVQNRPRAKPTFKG</sequence>
<dbReference type="InterPro" id="IPR036812">
    <property type="entry name" value="NAD(P)_OxRdtase_dom_sf"/>
</dbReference>
<evidence type="ECO:0000313" key="3">
    <source>
        <dbReference type="EMBL" id="KDN43195.1"/>
    </source>
</evidence>
<dbReference type="OrthoDB" id="1720422at2759"/>
<keyword evidence="2" id="KW-0560">Oxidoreductase</keyword>
<dbReference type="FunCoup" id="A0A066VXB6">
    <property type="interactions" value="6"/>
</dbReference>
<comment type="caution">
    <text evidence="3">The sequence shown here is derived from an EMBL/GenBank/DDBJ whole genome shotgun (WGS) entry which is preliminary data.</text>
</comment>